<dbReference type="Pfam" id="PF05641">
    <property type="entry name" value="Agenet"/>
    <property type="match status" value="1"/>
</dbReference>
<organism evidence="3">
    <name type="scientific">Ananas comosus var. bracteatus</name>
    <name type="common">red pineapple</name>
    <dbReference type="NCBI Taxonomy" id="296719"/>
    <lineage>
        <taxon>Eukaryota</taxon>
        <taxon>Viridiplantae</taxon>
        <taxon>Streptophyta</taxon>
        <taxon>Embryophyta</taxon>
        <taxon>Tracheophyta</taxon>
        <taxon>Spermatophyta</taxon>
        <taxon>Magnoliopsida</taxon>
        <taxon>Liliopsida</taxon>
        <taxon>Poales</taxon>
        <taxon>Bromeliaceae</taxon>
        <taxon>Bromelioideae</taxon>
        <taxon>Ananas</taxon>
    </lineage>
</organism>
<name>A0A6V7PLS7_ANACO</name>
<gene>
    <name evidence="3" type="ORF">CB5_LOCUS14992</name>
</gene>
<feature type="domain" description="Agenet" evidence="2">
    <location>
        <begin position="18"/>
        <end position="81"/>
    </location>
</feature>
<feature type="region of interest" description="Disordered" evidence="1">
    <location>
        <begin position="245"/>
        <end position="269"/>
    </location>
</feature>
<dbReference type="EMBL" id="LR862149">
    <property type="protein sequence ID" value="CAD1831781.1"/>
    <property type="molecule type" value="Genomic_DNA"/>
</dbReference>
<feature type="compositionally biased region" description="Basic residues" evidence="1">
    <location>
        <begin position="1"/>
        <end position="10"/>
    </location>
</feature>
<dbReference type="InterPro" id="IPR008395">
    <property type="entry name" value="Agenet-like_dom"/>
</dbReference>
<feature type="compositionally biased region" description="Low complexity" evidence="1">
    <location>
        <begin position="72"/>
        <end position="83"/>
    </location>
</feature>
<dbReference type="PANTHER" id="PTHR47127">
    <property type="entry name" value="10A19I.15"/>
    <property type="match status" value="1"/>
</dbReference>
<sequence>MEKKKKKKKPKPQERGPSGFPTGAAVEVQSDDEGFRSAWYEAAVLSHNRRRGRYRVAYTTLLDDDSDEHHGPSSPSPSSSMPPTWAPALLPPQQAKEGYKVDKGFKKPTYVAVAKAVNTRFGTDFNTENVDNHMRTLRSKYVEIKKCQDISGAGWDEQQKMIILEGETYQTYIKAHPKVADILNRPIKYYEELRIICGDDQATGYFKSSLFDEFGENNNETFSLEYQKNDNEREDEVEEIDGRFAQAEGARQAPNNKASSLPSRARSSAKRAREDPYLVDLVSCVGEVANALKRSAAVTEKVTTHWMEELFTKIKEISGYKSEIYKAVFEYLCQSEMQARVFMTKDLDMQHSWFKRSVTTHFSDLGGFL</sequence>
<evidence type="ECO:0000313" key="3">
    <source>
        <dbReference type="EMBL" id="CAD1831781.1"/>
    </source>
</evidence>
<dbReference type="SMART" id="SM00743">
    <property type="entry name" value="Agenet"/>
    <property type="match status" value="1"/>
</dbReference>
<dbReference type="Pfam" id="PF12776">
    <property type="entry name" value="Myb_DNA-bind_3"/>
    <property type="match status" value="1"/>
</dbReference>
<proteinExistence type="predicted"/>
<dbReference type="CDD" id="cd20405">
    <property type="entry name" value="Tudor_Agenet_AtDUF_rpt1_3"/>
    <property type="match status" value="1"/>
</dbReference>
<reference evidence="3" key="1">
    <citation type="submission" date="2020-07" db="EMBL/GenBank/DDBJ databases">
        <authorList>
            <person name="Lin J."/>
        </authorList>
    </citation>
    <scope>NUCLEOTIDE SEQUENCE</scope>
</reference>
<feature type="region of interest" description="Disordered" evidence="1">
    <location>
        <begin position="63"/>
        <end position="90"/>
    </location>
</feature>
<dbReference type="AlphaFoldDB" id="A0A6V7PLS7"/>
<evidence type="ECO:0000256" key="1">
    <source>
        <dbReference type="SAM" id="MobiDB-lite"/>
    </source>
</evidence>
<accession>A0A6V7PLS7</accession>
<feature type="region of interest" description="Disordered" evidence="1">
    <location>
        <begin position="1"/>
        <end position="31"/>
    </location>
</feature>
<dbReference type="InterPro" id="IPR014002">
    <property type="entry name" value="Agenet_dom_plant"/>
</dbReference>
<evidence type="ECO:0000259" key="2">
    <source>
        <dbReference type="SMART" id="SM00743"/>
    </source>
</evidence>
<protein>
    <recommendedName>
        <fullName evidence="2">Agenet domain-containing protein</fullName>
    </recommendedName>
</protein>
<dbReference type="InterPro" id="IPR024752">
    <property type="entry name" value="Myb/SANT-like_dom"/>
</dbReference>